<organism evidence="2 3">
    <name type="scientific">Nonomuraea harbinensis</name>
    <dbReference type="NCBI Taxonomy" id="1286938"/>
    <lineage>
        <taxon>Bacteria</taxon>
        <taxon>Bacillati</taxon>
        <taxon>Actinomycetota</taxon>
        <taxon>Actinomycetes</taxon>
        <taxon>Streptosporangiales</taxon>
        <taxon>Streptosporangiaceae</taxon>
        <taxon>Nonomuraea</taxon>
    </lineage>
</organism>
<gene>
    <name evidence="2" type="ORF">ACFPUY_42105</name>
</gene>
<evidence type="ECO:0000313" key="2">
    <source>
        <dbReference type="EMBL" id="MFC5821721.1"/>
    </source>
</evidence>
<dbReference type="RefSeq" id="WP_246641345.1">
    <property type="nucleotide sequence ID" value="NZ_JAHKRN010000084.1"/>
</dbReference>
<dbReference type="InterPro" id="IPR037069">
    <property type="entry name" value="AcylCoA_DH/ox_N_sf"/>
</dbReference>
<comment type="caution">
    <text evidence="2">The sequence shown here is derived from an EMBL/GenBank/DDBJ whole genome shotgun (WGS) entry which is preliminary data.</text>
</comment>
<dbReference type="Proteomes" id="UP001596096">
    <property type="component" value="Unassembled WGS sequence"/>
</dbReference>
<reference evidence="3" key="1">
    <citation type="journal article" date="2019" name="Int. J. Syst. Evol. Microbiol.">
        <title>The Global Catalogue of Microorganisms (GCM) 10K type strain sequencing project: providing services to taxonomists for standard genome sequencing and annotation.</title>
        <authorList>
            <consortium name="The Broad Institute Genomics Platform"/>
            <consortium name="The Broad Institute Genome Sequencing Center for Infectious Disease"/>
            <person name="Wu L."/>
            <person name="Ma J."/>
        </authorList>
    </citation>
    <scope>NUCLEOTIDE SEQUENCE [LARGE SCALE GENOMIC DNA]</scope>
    <source>
        <strain evidence="3">CGMCC 4.7106</strain>
    </source>
</reference>
<name>A0ABW1CAD3_9ACTN</name>
<dbReference type="Gene3D" id="1.10.540.10">
    <property type="entry name" value="Acyl-CoA dehydrogenase/oxidase, N-terminal domain"/>
    <property type="match status" value="1"/>
</dbReference>
<sequence>MLLFARLPGSAYDRCPEETIRRTCGDDLGVQLAFVPEDYDGMGGGAFDSHRICERLARPRPGAGHIGVRDLPRQRPDRLRRYG</sequence>
<proteinExistence type="predicted"/>
<evidence type="ECO:0000313" key="3">
    <source>
        <dbReference type="Proteomes" id="UP001596096"/>
    </source>
</evidence>
<evidence type="ECO:0000256" key="1">
    <source>
        <dbReference type="SAM" id="MobiDB-lite"/>
    </source>
</evidence>
<accession>A0ABW1CAD3</accession>
<feature type="compositionally biased region" description="Basic and acidic residues" evidence="1">
    <location>
        <begin position="67"/>
        <end position="83"/>
    </location>
</feature>
<dbReference type="EMBL" id="JBHSNW010000038">
    <property type="protein sequence ID" value="MFC5821721.1"/>
    <property type="molecule type" value="Genomic_DNA"/>
</dbReference>
<feature type="region of interest" description="Disordered" evidence="1">
    <location>
        <begin position="64"/>
        <end position="83"/>
    </location>
</feature>
<keyword evidence="3" id="KW-1185">Reference proteome</keyword>
<protein>
    <submittedName>
        <fullName evidence="2">Acyl-CoA dehydrogenase family protein</fullName>
    </submittedName>
</protein>